<dbReference type="RefSeq" id="WP_025225955.1">
    <property type="nucleotide sequence ID" value="NZ_CP007139.1"/>
</dbReference>
<comment type="subunit">
    <text evidence="10">Homohexamer. Organized in a ring with a central cavity.</text>
</comment>
<dbReference type="InterPro" id="IPR014721">
    <property type="entry name" value="Ribsml_uS5_D2-typ_fold_subgr"/>
</dbReference>
<dbReference type="InterPro" id="IPR015947">
    <property type="entry name" value="PUA-like_sf"/>
</dbReference>
<evidence type="ECO:0000313" key="19">
    <source>
        <dbReference type="Proteomes" id="UP000027982"/>
    </source>
</evidence>
<dbReference type="GO" id="GO:0005524">
    <property type="term" value="F:ATP binding"/>
    <property type="evidence" value="ECO:0007669"/>
    <property type="project" value="UniProtKB-KW"/>
</dbReference>
<dbReference type="CDD" id="cd19500">
    <property type="entry name" value="RecA-like_Lon"/>
    <property type="match status" value="1"/>
</dbReference>
<accession>A0A068NRT5</accession>
<dbReference type="PANTHER" id="PTHR10046">
    <property type="entry name" value="ATP DEPENDENT LON PROTEASE FAMILY MEMBER"/>
    <property type="match status" value="1"/>
</dbReference>
<evidence type="ECO:0000256" key="2">
    <source>
        <dbReference type="ARBA" id="ARBA00022741"/>
    </source>
</evidence>
<evidence type="ECO:0000256" key="7">
    <source>
        <dbReference type="ARBA" id="ARBA00053875"/>
    </source>
</evidence>
<dbReference type="PROSITE" id="PS51786">
    <property type="entry name" value="LON_PROTEOLYTIC"/>
    <property type="match status" value="1"/>
</dbReference>
<dbReference type="Gene3D" id="2.30.130.40">
    <property type="entry name" value="LON domain-like"/>
    <property type="match status" value="1"/>
</dbReference>
<proteinExistence type="inferred from homology"/>
<evidence type="ECO:0000256" key="3">
    <source>
        <dbReference type="ARBA" id="ARBA00022801"/>
    </source>
</evidence>
<dbReference type="SMART" id="SM00464">
    <property type="entry name" value="LON"/>
    <property type="match status" value="1"/>
</dbReference>
<dbReference type="GO" id="GO:0004252">
    <property type="term" value="F:serine-type endopeptidase activity"/>
    <property type="evidence" value="ECO:0007669"/>
    <property type="project" value="UniProtKB-UniRule"/>
</dbReference>
<dbReference type="Gene3D" id="3.40.50.300">
    <property type="entry name" value="P-loop containing nucleotide triphosphate hydrolases"/>
    <property type="match status" value="1"/>
</dbReference>
<dbReference type="NCBIfam" id="TIGR00763">
    <property type="entry name" value="lon"/>
    <property type="match status" value="1"/>
</dbReference>
<dbReference type="HOGENOM" id="CLU_004109_4_3_0"/>
<dbReference type="InterPro" id="IPR027417">
    <property type="entry name" value="P-loop_NTPase"/>
</dbReference>
<dbReference type="Pfam" id="PF00004">
    <property type="entry name" value="AAA"/>
    <property type="match status" value="1"/>
</dbReference>
<dbReference type="SMART" id="SM00382">
    <property type="entry name" value="AAA"/>
    <property type="match status" value="1"/>
</dbReference>
<dbReference type="Gene3D" id="1.20.5.5270">
    <property type="match status" value="1"/>
</dbReference>
<evidence type="ECO:0000256" key="15">
    <source>
        <dbReference type="SAM" id="Coils"/>
    </source>
</evidence>
<keyword evidence="3 10" id="KW-0378">Hydrolase</keyword>
<dbReference type="Pfam" id="PF05362">
    <property type="entry name" value="Lon_C"/>
    <property type="match status" value="1"/>
</dbReference>
<dbReference type="FunFam" id="3.40.50.300:FF:000021">
    <property type="entry name" value="Lon protease homolog"/>
    <property type="match status" value="1"/>
</dbReference>
<dbReference type="Pfam" id="PF22667">
    <property type="entry name" value="Lon_lid"/>
    <property type="match status" value="1"/>
</dbReference>
<evidence type="ECO:0000256" key="12">
    <source>
        <dbReference type="PIRSR" id="PIRSR001174-2"/>
    </source>
</evidence>
<dbReference type="PRINTS" id="PR00830">
    <property type="entry name" value="ENDOLAPTASE"/>
</dbReference>
<keyword evidence="19" id="KW-1185">Reference proteome</keyword>
<protein>
    <recommendedName>
        <fullName evidence="9 10">Lon protease</fullName>
        <ecNumber evidence="8 10">3.4.21.53</ecNumber>
    </recommendedName>
</protein>
<feature type="binding site" evidence="12">
    <location>
        <begin position="357"/>
        <end position="364"/>
    </location>
    <ligand>
        <name>ATP</name>
        <dbReference type="ChEBI" id="CHEBI:30616"/>
    </ligand>
</feature>
<evidence type="ECO:0000256" key="6">
    <source>
        <dbReference type="ARBA" id="ARBA00050665"/>
    </source>
</evidence>
<dbReference type="EMBL" id="CP007139">
    <property type="protein sequence ID" value="AIE85475.1"/>
    <property type="molecule type" value="Genomic_DNA"/>
</dbReference>
<dbReference type="PIRSF" id="PIRSF001174">
    <property type="entry name" value="Lon_proteas"/>
    <property type="match status" value="1"/>
</dbReference>
<feature type="domain" description="Lon N-terminal" evidence="17">
    <location>
        <begin position="12"/>
        <end position="205"/>
    </location>
</feature>
<dbReference type="SUPFAM" id="SSF88697">
    <property type="entry name" value="PUA domain-like"/>
    <property type="match status" value="1"/>
</dbReference>
<comment type="catalytic activity">
    <reaction evidence="6 10 13">
        <text>Hydrolysis of proteins in presence of ATP.</text>
        <dbReference type="EC" id="3.4.21.53"/>
    </reaction>
</comment>
<evidence type="ECO:0000256" key="10">
    <source>
        <dbReference type="PIRNR" id="PIRNR001174"/>
    </source>
</evidence>
<gene>
    <name evidence="18" type="ORF">OP10G_2107</name>
</gene>
<dbReference type="PROSITE" id="PS51787">
    <property type="entry name" value="LON_N"/>
    <property type="match status" value="1"/>
</dbReference>
<keyword evidence="4 10" id="KW-0720">Serine protease</keyword>
<dbReference type="GO" id="GO:0016887">
    <property type="term" value="F:ATP hydrolysis activity"/>
    <property type="evidence" value="ECO:0007669"/>
    <property type="project" value="InterPro"/>
</dbReference>
<dbReference type="InterPro" id="IPR003959">
    <property type="entry name" value="ATPase_AAA_core"/>
</dbReference>
<dbReference type="InterPro" id="IPR003111">
    <property type="entry name" value="Lon_prtase_N"/>
</dbReference>
<dbReference type="Proteomes" id="UP000027982">
    <property type="component" value="Chromosome"/>
</dbReference>
<dbReference type="GO" id="GO:0006508">
    <property type="term" value="P:proteolysis"/>
    <property type="evidence" value="ECO:0007669"/>
    <property type="project" value="UniProtKB-KW"/>
</dbReference>
<comment type="similarity">
    <text evidence="10 13 14">Belongs to the peptidase S16 family.</text>
</comment>
<keyword evidence="1 10" id="KW-0645">Protease</keyword>
<dbReference type="GO" id="GO:0030163">
    <property type="term" value="P:protein catabolic process"/>
    <property type="evidence" value="ECO:0007669"/>
    <property type="project" value="InterPro"/>
</dbReference>
<dbReference type="GO" id="GO:0005737">
    <property type="term" value="C:cytoplasm"/>
    <property type="evidence" value="ECO:0007669"/>
    <property type="project" value="UniProtKB-SubCell"/>
</dbReference>
<dbReference type="SUPFAM" id="SSF54211">
    <property type="entry name" value="Ribosomal protein S5 domain 2-like"/>
    <property type="match status" value="1"/>
</dbReference>
<dbReference type="GO" id="GO:0004176">
    <property type="term" value="F:ATP-dependent peptidase activity"/>
    <property type="evidence" value="ECO:0007669"/>
    <property type="project" value="UniProtKB-UniRule"/>
</dbReference>
<dbReference type="InterPro" id="IPR004815">
    <property type="entry name" value="Lon_bac/euk-typ"/>
</dbReference>
<evidence type="ECO:0000313" key="18">
    <source>
        <dbReference type="EMBL" id="AIE85475.1"/>
    </source>
</evidence>
<dbReference type="KEGG" id="fgi:OP10G_2107"/>
<keyword evidence="2 10" id="KW-0547">Nucleotide-binding</keyword>
<dbReference type="InterPro" id="IPR008269">
    <property type="entry name" value="Lon_proteolytic"/>
</dbReference>
<dbReference type="Gene3D" id="3.30.230.10">
    <property type="match status" value="1"/>
</dbReference>
<dbReference type="STRING" id="661478.OP10G_2107"/>
<evidence type="ECO:0000256" key="8">
    <source>
        <dbReference type="ARBA" id="ARBA00066743"/>
    </source>
</evidence>
<evidence type="ECO:0000256" key="13">
    <source>
        <dbReference type="PROSITE-ProRule" id="PRU01122"/>
    </source>
</evidence>
<dbReference type="Pfam" id="PF02190">
    <property type="entry name" value="LON_substr_bdg"/>
    <property type="match status" value="1"/>
</dbReference>
<dbReference type="Gene3D" id="1.20.58.1480">
    <property type="match status" value="1"/>
</dbReference>
<evidence type="ECO:0000256" key="14">
    <source>
        <dbReference type="RuleBase" id="RU000591"/>
    </source>
</evidence>
<evidence type="ECO:0000256" key="5">
    <source>
        <dbReference type="ARBA" id="ARBA00022840"/>
    </source>
</evidence>
<dbReference type="AlphaFoldDB" id="A0A068NRT5"/>
<evidence type="ECO:0000256" key="9">
    <source>
        <dbReference type="ARBA" id="ARBA00071934"/>
    </source>
</evidence>
<evidence type="ECO:0000259" key="17">
    <source>
        <dbReference type="PROSITE" id="PS51787"/>
    </source>
</evidence>
<feature type="coiled-coil region" evidence="15">
    <location>
        <begin position="235"/>
        <end position="262"/>
    </location>
</feature>
<dbReference type="PROSITE" id="PS01046">
    <property type="entry name" value="LON_SER"/>
    <property type="match status" value="1"/>
</dbReference>
<keyword evidence="5 10" id="KW-0067">ATP-binding</keyword>
<sequence>MSNRGKGQLKALPVLAIRDAVHFPGAVNTVHVARDTSLRAVRRALAQDQTLVVLSQRDMSVEEPELEDLYDVGTLSEILQSIPLPDGSLRVALRSLARVRARVTESQGNAYFAETDELAEILAEDPEGEALCRACVASFTRIVELNPEIPPEALQGLGQAPNGGALADSILHHLPVRAAEKQALLQELDHRARLEKTLALLKREEAVLDIREQIRDRVDRSIGEGQRELYLREQLRVIQDELREASAELTEVEEYRAKVEKAGMPTEAREHAEIEIRRLDRTPAASPEGMVLRNYLDTLVSLPWTRETADRLDVNAAQRLLDEHHFGLAKVKERILDHLAVRQLRGSLRGPILCFLGPPGVGKTSIGRSIAEAMGRQFLRISLGGVRDEAEIRGHRRTYVGSMPGRILAGLRSCESRNPVILLDEIDKLVRGAQSDPTSALLEALDPEQNIRFSDHYVETPFDLSRVLFIATANLLDNVPSALRDRMEVIPFPSYTEEERREIATRFLIPRSIEEHGLTPEQMKITDSSLDQLVGEYTREAGVRDLRRQIDTVSRKSARLVAQGSETEVVLDEGRLAAFLGQPRYRRMAVDLLSQVGCANAMVVSECGGDVVTVEVSLTEPLGERPELILTGNLGAVMRESAQAALTAVRATLESGGDARRDVHIHVPEAAVPKDGPSAGLTLAVALASAFSNRPVRGDVAMTGEITLRGRVLPVGGVPEKLLAAIRAGMTTIILPKENQPDLAEIPAHVLAKIQIELVERLEEGVGVALGGG</sequence>
<comment type="function">
    <text evidence="7">ATP-dependent serine protease that mediates the selective degradation of mutant and abnormal proteins as well as certain short-lived regulatory proteins. Required for cellular homeostasis and for survival from DNA damage and developmental changes induced by stress. Degrades polypeptides processively to yield small peptide fragments that are 5 to 10 amino acids long. Binds to DNA in a double-stranded, site-specific manner.</text>
</comment>
<evidence type="ECO:0000259" key="16">
    <source>
        <dbReference type="PROSITE" id="PS51786"/>
    </source>
</evidence>
<evidence type="ECO:0000256" key="4">
    <source>
        <dbReference type="ARBA" id="ARBA00022825"/>
    </source>
</evidence>
<organism evidence="18 19">
    <name type="scientific">Fimbriimonas ginsengisoli Gsoil 348</name>
    <dbReference type="NCBI Taxonomy" id="661478"/>
    <lineage>
        <taxon>Bacteria</taxon>
        <taxon>Bacillati</taxon>
        <taxon>Armatimonadota</taxon>
        <taxon>Fimbriimonadia</taxon>
        <taxon>Fimbriimonadales</taxon>
        <taxon>Fimbriimonadaceae</taxon>
        <taxon>Fimbriimonas</taxon>
    </lineage>
</organism>
<feature type="active site" evidence="11 13">
    <location>
        <position position="721"/>
    </location>
</feature>
<dbReference type="InterPro" id="IPR003593">
    <property type="entry name" value="AAA+_ATPase"/>
</dbReference>
<dbReference type="eggNOG" id="COG0466">
    <property type="taxonomic scope" value="Bacteria"/>
</dbReference>
<feature type="domain" description="Lon proteolytic" evidence="16">
    <location>
        <begin position="593"/>
        <end position="772"/>
    </location>
</feature>
<dbReference type="OrthoDB" id="9803599at2"/>
<dbReference type="EC" id="3.4.21.53" evidence="8 10"/>
<feature type="active site" evidence="11 13">
    <location>
        <position position="678"/>
    </location>
</feature>
<dbReference type="InterPro" id="IPR046336">
    <property type="entry name" value="Lon_prtase_N_sf"/>
</dbReference>
<dbReference type="InterPro" id="IPR054594">
    <property type="entry name" value="Lon_lid"/>
</dbReference>
<dbReference type="InterPro" id="IPR008268">
    <property type="entry name" value="Peptidase_S16_AS"/>
</dbReference>
<evidence type="ECO:0000256" key="1">
    <source>
        <dbReference type="ARBA" id="ARBA00022670"/>
    </source>
</evidence>
<dbReference type="SUPFAM" id="SSF52540">
    <property type="entry name" value="P-loop containing nucleoside triphosphate hydrolases"/>
    <property type="match status" value="1"/>
</dbReference>
<dbReference type="Gene3D" id="1.10.8.60">
    <property type="match status" value="1"/>
</dbReference>
<dbReference type="InterPro" id="IPR027065">
    <property type="entry name" value="Lon_Prtase"/>
</dbReference>
<name>A0A068NRT5_FIMGI</name>
<keyword evidence="10" id="KW-0963">Cytoplasm</keyword>
<reference evidence="18 19" key="1">
    <citation type="journal article" date="2014" name="PLoS ONE">
        <title>The first complete genome sequence of the class fimbriimonadia in the phylum armatimonadetes.</title>
        <authorList>
            <person name="Hu Z.Y."/>
            <person name="Wang Y.Z."/>
            <person name="Im W.T."/>
            <person name="Wang S.Y."/>
            <person name="Zhao G.P."/>
            <person name="Zheng H.J."/>
            <person name="Quan Z.X."/>
        </authorList>
    </citation>
    <scope>NUCLEOTIDE SEQUENCE [LARGE SCALE GENOMIC DNA]</scope>
    <source>
        <strain evidence="18">Gsoil 348</strain>
    </source>
</reference>
<evidence type="ECO:0000256" key="11">
    <source>
        <dbReference type="PIRSR" id="PIRSR001174-1"/>
    </source>
</evidence>
<keyword evidence="15" id="KW-0175">Coiled coil</keyword>
<dbReference type="InterPro" id="IPR020568">
    <property type="entry name" value="Ribosomal_Su5_D2-typ_SF"/>
</dbReference>
<comment type="subcellular location">
    <subcellularLocation>
        <location evidence="10">Cytoplasm</location>
    </subcellularLocation>
</comment>